<dbReference type="PaxDb" id="4565-Traes_4AL_CD68C12EF.1"/>
<dbReference type="Gramene" id="TraesCAD_scaffold_003498_01G000100.1">
    <property type="protein sequence ID" value="TraesCAD_scaffold_003498_01G000100.1"/>
    <property type="gene ID" value="TraesCAD_scaffold_003498_01G000100"/>
</dbReference>
<dbReference type="Gramene" id="TraesRN4A0100558200.1">
    <property type="protein sequence ID" value="TraesRN4A0100558200.1"/>
    <property type="gene ID" value="TraesRN4A0100558200"/>
</dbReference>
<dbReference type="Gramene" id="TraesCLE_scaffold_007431_01G000100.1">
    <property type="protein sequence ID" value="TraesCLE_scaffold_007431_01G000100.1"/>
    <property type="gene ID" value="TraesCLE_scaffold_007431_01G000100"/>
</dbReference>
<dbReference type="GO" id="GO:0005634">
    <property type="term" value="C:nucleus"/>
    <property type="evidence" value="ECO:0007669"/>
    <property type="project" value="UniProtKB-SubCell"/>
</dbReference>
<name>A0A3B6HXM6_WHEAT</name>
<evidence type="ECO:0000256" key="6">
    <source>
        <dbReference type="ARBA" id="ARBA00023015"/>
    </source>
</evidence>
<keyword evidence="8 10" id="KW-0539">Nucleus</keyword>
<evidence type="ECO:0000256" key="10">
    <source>
        <dbReference type="RuleBase" id="RU004549"/>
    </source>
</evidence>
<sequence length="219" mass="23260">MPVTKVLIFPTRSINDVSSMDASLVPEGNPRLSPTRFVKVFLHGEPFGRKINLATHNSYDSLSSTLKRLGSNYSLSQYQLSGLAMSEEQGAIDDDFMFLYDNMDGYRFFLGEVPWEDFAVSVKKIYILPGEKQDDNEEYLEEGDANNGDGITGAAADGDDDAAGENGALDAVVAEDEGDGADDDGDGAGGEDGDGAYDDEDEAVGDDAGAEDNDGGAAK</sequence>
<keyword evidence="9 10" id="KW-0927">Auxin signaling pathway</keyword>
<dbReference type="PANTHER" id="PTHR31734">
    <property type="entry name" value="AUXIN-RESPONSIVE PROTEIN IAA17"/>
    <property type="match status" value="1"/>
</dbReference>
<dbReference type="AlphaFoldDB" id="A0A3B6HXM6"/>
<protein>
    <recommendedName>
        <fullName evidence="10">Auxin-responsive protein</fullName>
    </recommendedName>
</protein>
<comment type="function">
    <text evidence="1 10">Aux/IAA proteins are short-lived transcriptional factors that function as repressors of early auxin response genes at low auxin concentrations.</text>
</comment>
<dbReference type="SMR" id="A0A3B6HXM6"/>
<feature type="compositionally biased region" description="Acidic residues" evidence="11">
    <location>
        <begin position="173"/>
        <end position="219"/>
    </location>
</feature>
<dbReference type="InterPro" id="IPR053793">
    <property type="entry name" value="PB1-like"/>
</dbReference>
<dbReference type="GO" id="GO:0006355">
    <property type="term" value="P:regulation of DNA-templated transcription"/>
    <property type="evidence" value="ECO:0007669"/>
    <property type="project" value="InterPro"/>
</dbReference>
<reference evidence="13" key="1">
    <citation type="submission" date="2018-08" db="EMBL/GenBank/DDBJ databases">
        <authorList>
            <person name="Rossello M."/>
        </authorList>
    </citation>
    <scope>NUCLEOTIDE SEQUENCE [LARGE SCALE GENOMIC DNA]</scope>
    <source>
        <strain evidence="13">cv. Chinese Spring</strain>
    </source>
</reference>
<evidence type="ECO:0000313" key="13">
    <source>
        <dbReference type="EnsemblPlants" id="TraesCS4A02G205000.1"/>
    </source>
</evidence>
<evidence type="ECO:0000256" key="11">
    <source>
        <dbReference type="SAM" id="MobiDB-lite"/>
    </source>
</evidence>
<dbReference type="PROSITE" id="PS51745">
    <property type="entry name" value="PB1"/>
    <property type="match status" value="1"/>
</dbReference>
<dbReference type="InterPro" id="IPR033389">
    <property type="entry name" value="AUX/IAA_dom"/>
</dbReference>
<dbReference type="Gramene" id="TraesKAR4A01G0303470.1">
    <property type="protein sequence ID" value="cds.TraesKAR4A01G0303470.1"/>
    <property type="gene ID" value="TraesKAR4A01G0303470"/>
</dbReference>
<evidence type="ECO:0000256" key="4">
    <source>
        <dbReference type="ARBA" id="ARBA00011726"/>
    </source>
</evidence>
<accession>A0A3B6HXM6</accession>
<evidence type="ECO:0000256" key="5">
    <source>
        <dbReference type="ARBA" id="ARBA00022491"/>
    </source>
</evidence>
<proteinExistence type="inferred from homology"/>
<evidence type="ECO:0000259" key="12">
    <source>
        <dbReference type="PROSITE" id="PS51745"/>
    </source>
</evidence>
<dbReference type="InterPro" id="IPR003311">
    <property type="entry name" value="AUX_IAA"/>
</dbReference>
<dbReference type="OMA" id="PWELFTI"/>
<evidence type="ECO:0000256" key="3">
    <source>
        <dbReference type="ARBA" id="ARBA00006728"/>
    </source>
</evidence>
<organism evidence="13">
    <name type="scientific">Triticum aestivum</name>
    <name type="common">Wheat</name>
    <dbReference type="NCBI Taxonomy" id="4565"/>
    <lineage>
        <taxon>Eukaryota</taxon>
        <taxon>Viridiplantae</taxon>
        <taxon>Streptophyta</taxon>
        <taxon>Embryophyta</taxon>
        <taxon>Tracheophyta</taxon>
        <taxon>Spermatophyta</taxon>
        <taxon>Magnoliopsida</taxon>
        <taxon>Liliopsida</taxon>
        <taxon>Poales</taxon>
        <taxon>Poaceae</taxon>
        <taxon>BOP clade</taxon>
        <taxon>Pooideae</taxon>
        <taxon>Triticodae</taxon>
        <taxon>Triticeae</taxon>
        <taxon>Triticinae</taxon>
        <taxon>Triticum</taxon>
    </lineage>
</organism>
<feature type="region of interest" description="Disordered" evidence="11">
    <location>
        <begin position="140"/>
        <end position="219"/>
    </location>
</feature>
<evidence type="ECO:0000256" key="1">
    <source>
        <dbReference type="ARBA" id="ARBA00002159"/>
    </source>
</evidence>
<dbReference type="Gramene" id="TraesROB_scaffold_050369_01G000100.1">
    <property type="protein sequence ID" value="TraesROB_scaffold_050369_01G000100.1"/>
    <property type="gene ID" value="TraesROB_scaffold_050369_01G000100"/>
</dbReference>
<dbReference type="OrthoDB" id="1900465at2759"/>
<keyword evidence="6 10" id="KW-0805">Transcription regulation</keyword>
<evidence type="ECO:0000256" key="2">
    <source>
        <dbReference type="ARBA" id="ARBA00004123"/>
    </source>
</evidence>
<dbReference type="GO" id="GO:0009734">
    <property type="term" value="P:auxin-activated signaling pathway"/>
    <property type="evidence" value="ECO:0007669"/>
    <property type="project" value="UniProtKB-UniRule"/>
</dbReference>
<feature type="compositionally biased region" description="Low complexity" evidence="11">
    <location>
        <begin position="145"/>
        <end position="156"/>
    </location>
</feature>
<dbReference type="Gramene" id="TraesCS4A03G0547100.1">
    <property type="protein sequence ID" value="TraesCS4A03G0547100.1.CDS"/>
    <property type="gene ID" value="TraesCS4A03G0547100"/>
</dbReference>
<dbReference type="Pfam" id="PF02309">
    <property type="entry name" value="AUX_IAA"/>
    <property type="match status" value="1"/>
</dbReference>
<dbReference type="Gene3D" id="3.10.20.90">
    <property type="entry name" value="Phosphatidylinositol 3-kinase Catalytic Subunit, Chain A, domain 1"/>
    <property type="match status" value="1"/>
</dbReference>
<keyword evidence="14" id="KW-1185">Reference proteome</keyword>
<comment type="similarity">
    <text evidence="3 10">Belongs to the Aux/IAA family.</text>
</comment>
<comment type="subunit">
    <text evidence="4 10">Homodimers and heterodimers.</text>
</comment>
<evidence type="ECO:0000256" key="7">
    <source>
        <dbReference type="ARBA" id="ARBA00023163"/>
    </source>
</evidence>
<dbReference type="PANTHER" id="PTHR31734:SF41">
    <property type="entry name" value="AUXIN-RESPONSIVE PROTEIN IAA28-RELATED"/>
    <property type="match status" value="1"/>
</dbReference>
<keyword evidence="7 10" id="KW-0804">Transcription</keyword>
<evidence type="ECO:0000256" key="8">
    <source>
        <dbReference type="ARBA" id="ARBA00023242"/>
    </source>
</evidence>
<keyword evidence="5 10" id="KW-0678">Repressor</keyword>
<dbReference type="EnsemblPlants" id="TraesCS4A02G205000.1">
    <property type="protein sequence ID" value="TraesCS4A02G205000.1"/>
    <property type="gene ID" value="TraesCS4A02G205000"/>
</dbReference>
<feature type="domain" description="PB1" evidence="12">
    <location>
        <begin position="35"/>
        <end position="130"/>
    </location>
</feature>
<reference evidence="13" key="2">
    <citation type="submission" date="2018-10" db="UniProtKB">
        <authorList>
            <consortium name="EnsemblPlants"/>
        </authorList>
    </citation>
    <scope>IDENTIFICATION</scope>
</reference>
<dbReference type="STRING" id="4565.A0A3B6HXM6"/>
<comment type="subcellular location">
    <subcellularLocation>
        <location evidence="2 10">Nucleus</location>
    </subcellularLocation>
</comment>
<evidence type="ECO:0000313" key="14">
    <source>
        <dbReference type="Proteomes" id="UP000019116"/>
    </source>
</evidence>
<evidence type="ECO:0000256" key="9">
    <source>
        <dbReference type="ARBA" id="ARBA00023294"/>
    </source>
</evidence>
<dbReference type="Gramene" id="TraesCS4A02G205000.1">
    <property type="protein sequence ID" value="TraesCS4A02G205000.1"/>
    <property type="gene ID" value="TraesCS4A02G205000"/>
</dbReference>
<dbReference type="Proteomes" id="UP000019116">
    <property type="component" value="Chromosome 4A"/>
</dbReference>
<dbReference type="Gramene" id="TraesWEE_scaffold_052136_01G000100.1">
    <property type="protein sequence ID" value="TraesWEE_scaffold_052136_01G000100.1"/>
    <property type="gene ID" value="TraesWEE_scaffold_052136_01G000100"/>
</dbReference>